<accession>A0A399J8I2</accession>
<dbReference type="EMBL" id="QWJJ01000002">
    <property type="protein sequence ID" value="RII40332.1"/>
    <property type="molecule type" value="Genomic_DNA"/>
</dbReference>
<name>A0A399J8I2_9RHOB</name>
<organism evidence="1 2">
    <name type="scientific">Pseudooceanicola sediminis</name>
    <dbReference type="NCBI Taxonomy" id="2211117"/>
    <lineage>
        <taxon>Bacteria</taxon>
        <taxon>Pseudomonadati</taxon>
        <taxon>Pseudomonadota</taxon>
        <taxon>Alphaproteobacteria</taxon>
        <taxon>Rhodobacterales</taxon>
        <taxon>Paracoccaceae</taxon>
        <taxon>Pseudooceanicola</taxon>
    </lineage>
</organism>
<proteinExistence type="predicted"/>
<protein>
    <submittedName>
        <fullName evidence="1">Uncharacterized protein</fullName>
    </submittedName>
</protein>
<dbReference type="AlphaFoldDB" id="A0A399J8I2"/>
<comment type="caution">
    <text evidence="1">The sequence shown here is derived from an EMBL/GenBank/DDBJ whole genome shotgun (WGS) entry which is preliminary data.</text>
</comment>
<dbReference type="OrthoDB" id="6713140at2"/>
<keyword evidence="2" id="KW-1185">Reference proteome</keyword>
<gene>
    <name evidence="1" type="ORF">DL237_03190</name>
</gene>
<reference evidence="1 2" key="1">
    <citation type="submission" date="2018-08" db="EMBL/GenBank/DDBJ databases">
        <title>Pseudooceanicola sediminis CY03 in the family Rhodobacteracea.</title>
        <authorList>
            <person name="Zhang Y.-J."/>
        </authorList>
    </citation>
    <scope>NUCLEOTIDE SEQUENCE [LARGE SCALE GENOMIC DNA]</scope>
    <source>
        <strain evidence="1 2">CY03</strain>
    </source>
</reference>
<dbReference type="Proteomes" id="UP000265848">
    <property type="component" value="Unassembled WGS sequence"/>
</dbReference>
<evidence type="ECO:0000313" key="2">
    <source>
        <dbReference type="Proteomes" id="UP000265848"/>
    </source>
</evidence>
<dbReference type="SUPFAM" id="SSF53756">
    <property type="entry name" value="UDP-Glycosyltransferase/glycogen phosphorylase"/>
    <property type="match status" value="1"/>
</dbReference>
<evidence type="ECO:0000313" key="1">
    <source>
        <dbReference type="EMBL" id="RII40332.1"/>
    </source>
</evidence>
<sequence length="293" mass="33884">MRLYLEPGLRSDAIAGQHNFIGLLCTVLERSGYQVHLLETGAAARARAPDLPGYAMFHMEHPTHDRALTFRRVYHYPFWAIEPFAERWNWRVARRDFVPSEVDPGVSRQFFRRWQKRLFDDAPNQATRDGFIYAPLQSRLLEHRLFQVCAPIEMLERTLAADPTRPIWATLHPRVRYSGAELGALENLSRRFARLQLTTAPMQRCLQACDYVVTENSAAAFSGFLFEKPALLFGRVDFHHIALGPQDFDRIADHVPDFARYIWWFWQKMSINAGRDDAMQKITGALRRGGVPL</sequence>